<feature type="domain" description="Carbohydrate-binding/sugar hydrolysis" evidence="1">
    <location>
        <begin position="204"/>
        <end position="373"/>
    </location>
</feature>
<dbReference type="AlphaFoldDB" id="A0A1M5WET3"/>
<dbReference type="EMBL" id="FQXE01000005">
    <property type="protein sequence ID" value="SHH85908.1"/>
    <property type="molecule type" value="Genomic_DNA"/>
</dbReference>
<dbReference type="NCBIfam" id="TIGR04247">
    <property type="entry name" value="NosD_copper_fam"/>
    <property type="match status" value="1"/>
</dbReference>
<dbReference type="Proteomes" id="UP000184226">
    <property type="component" value="Unassembled WGS sequence"/>
</dbReference>
<gene>
    <name evidence="2" type="ORF">SAMN04488135_105216</name>
</gene>
<evidence type="ECO:0000259" key="1">
    <source>
        <dbReference type="SMART" id="SM00722"/>
    </source>
</evidence>
<dbReference type="InterPro" id="IPR006633">
    <property type="entry name" value="Carb-bd_sugar_hydrolysis-dom"/>
</dbReference>
<dbReference type="SMART" id="SM00710">
    <property type="entry name" value="PbH1"/>
    <property type="match status" value="10"/>
</dbReference>
<dbReference type="NCBIfam" id="TIGR03804">
    <property type="entry name" value="para_beta_helix"/>
    <property type="match status" value="3"/>
</dbReference>
<dbReference type="Pfam" id="PF05048">
    <property type="entry name" value="NosD"/>
    <property type="match status" value="1"/>
</dbReference>
<dbReference type="RefSeq" id="WP_073103312.1">
    <property type="nucleotide sequence ID" value="NZ_FQXE01000005.1"/>
</dbReference>
<keyword evidence="3" id="KW-1185">Reference proteome</keyword>
<dbReference type="InterPro" id="IPR022441">
    <property type="entry name" value="Para_beta_helix_rpt-2"/>
</dbReference>
<accession>A0A1M5WET3</accession>
<dbReference type="InterPro" id="IPR011050">
    <property type="entry name" value="Pectin_lyase_fold/virulence"/>
</dbReference>
<dbReference type="SMART" id="SM00722">
    <property type="entry name" value="CASH"/>
    <property type="match status" value="2"/>
</dbReference>
<evidence type="ECO:0000313" key="2">
    <source>
        <dbReference type="EMBL" id="SHH85908.1"/>
    </source>
</evidence>
<organism evidence="2 3">
    <name type="scientific">Pollutimonas bauzanensis</name>
    <dbReference type="NCBI Taxonomy" id="658167"/>
    <lineage>
        <taxon>Bacteria</taxon>
        <taxon>Pseudomonadati</taxon>
        <taxon>Pseudomonadota</taxon>
        <taxon>Betaproteobacteria</taxon>
        <taxon>Burkholderiales</taxon>
        <taxon>Alcaligenaceae</taxon>
        <taxon>Pollutimonas</taxon>
    </lineage>
</organism>
<feature type="domain" description="Carbohydrate-binding/sugar hydrolysis" evidence="1">
    <location>
        <begin position="48"/>
        <end position="198"/>
    </location>
</feature>
<name>A0A1M5WET3_9BURK</name>
<reference evidence="2 3" key="1">
    <citation type="submission" date="2016-11" db="EMBL/GenBank/DDBJ databases">
        <authorList>
            <person name="Jaros S."/>
            <person name="Januszkiewicz K."/>
            <person name="Wedrychowicz H."/>
        </authorList>
    </citation>
    <scope>NUCLEOTIDE SEQUENCE [LARGE SCALE GENOMIC DNA]</scope>
    <source>
        <strain evidence="2 3">CGMCC 1.10190</strain>
    </source>
</reference>
<dbReference type="STRING" id="658167.SAMN04488135_105216"/>
<dbReference type="InterPro" id="IPR006626">
    <property type="entry name" value="PbH1"/>
</dbReference>
<dbReference type="InterPro" id="IPR026464">
    <property type="entry name" value="NosD_copper_fam"/>
</dbReference>
<dbReference type="InterPro" id="IPR012334">
    <property type="entry name" value="Pectin_lyas_fold"/>
</dbReference>
<dbReference type="Gene3D" id="2.160.20.10">
    <property type="entry name" value="Single-stranded right-handed beta-helix, Pectin lyase-like"/>
    <property type="match status" value="2"/>
</dbReference>
<sequence>MKLPAYPDGKRLAPIGMLLIGLGLSGAVSAAAINVAAGADLQQAIASAAPGDVLRLAPGDYPGNIVVDKPLVLEGPADRSAAIIGTRQGRSLWIRAADVTVRNMTVKNSGLSLSEMDAGIFLDKTADKALIENNDVLDNSVGVYVWGPHDALVRNNRIVGNTELRVAERGNGVTLWNAPGSRIIGNDISMGRDGIFVNTSKQNVFSGNRFRHLRYAVHYMYTNDSEVSGNISEDNEIAYAIMYSHGLLVKDNLSIRSREQGLMLNYANNSTITGNAVIGGEKCVFIYNANQNRFEGNHFEDCAIGIHFTAGSEGNAMSNNAFVNNRNQVKYVGTRYLDWSSGGRGNYWSDNTAFDLDGNGIADTAYRPNDIIDQVIWRAPAARVLLNSPAVSIVRWAQSQFPAILPGGVIDSAPLMSAPEPPALEKYKELP</sequence>
<evidence type="ECO:0000313" key="3">
    <source>
        <dbReference type="Proteomes" id="UP000184226"/>
    </source>
</evidence>
<proteinExistence type="predicted"/>
<dbReference type="SUPFAM" id="SSF51126">
    <property type="entry name" value="Pectin lyase-like"/>
    <property type="match status" value="1"/>
</dbReference>
<protein>
    <submittedName>
        <fullName evidence="2">Nitrous oxidase accessory protein</fullName>
    </submittedName>
</protein>
<dbReference type="InterPro" id="IPR007742">
    <property type="entry name" value="NosD_dom"/>
</dbReference>